<evidence type="ECO:0000256" key="2">
    <source>
        <dbReference type="ARBA" id="ARBA00022723"/>
    </source>
</evidence>
<proteinExistence type="inferred from homology"/>
<dbReference type="PANTHER" id="PTHR23359">
    <property type="entry name" value="NUCLEOTIDE KINASE"/>
    <property type="match status" value="1"/>
</dbReference>
<dbReference type="GO" id="GO:0006166">
    <property type="term" value="P:purine ribonucleoside salvage"/>
    <property type="evidence" value="ECO:0007669"/>
    <property type="project" value="InterPro"/>
</dbReference>
<feature type="binding site" evidence="7">
    <location>
        <begin position="189"/>
        <end position="194"/>
    </location>
    <ligand>
        <name>ATP</name>
        <dbReference type="ChEBI" id="CHEBI:30616"/>
    </ligand>
</feature>
<feature type="binding site" evidence="7">
    <location>
        <begin position="264"/>
        <end position="267"/>
    </location>
    <ligand>
        <name>AMP</name>
        <dbReference type="ChEBI" id="CHEBI:456215"/>
    </ligand>
</feature>
<dbReference type="GO" id="GO:0005524">
    <property type="term" value="F:ATP binding"/>
    <property type="evidence" value="ECO:0007669"/>
    <property type="project" value="UniProtKB-UniRule"/>
</dbReference>
<evidence type="ECO:0000313" key="10">
    <source>
        <dbReference type="Proteomes" id="UP000321954"/>
    </source>
</evidence>
<dbReference type="HAMAP" id="MF_00235">
    <property type="entry name" value="Adenylate_kinase_Adk"/>
    <property type="match status" value="1"/>
</dbReference>
<dbReference type="InterPro" id="IPR000850">
    <property type="entry name" value="Adenylat/UMP-CMP_kin"/>
</dbReference>
<dbReference type="RefSeq" id="WP_146836802.1">
    <property type="nucleotide sequence ID" value="NZ_CP042476.1"/>
</dbReference>
<keyword evidence="5 7" id="KW-0418">Kinase</keyword>
<dbReference type="Pfam" id="PF00156">
    <property type="entry name" value="Pribosyltran"/>
    <property type="match status" value="1"/>
</dbReference>
<keyword evidence="4 7" id="KW-0547">Nucleotide-binding</keyword>
<organism evidence="9 10">
    <name type="scientific">Antarcticibacterium arcticum</name>
    <dbReference type="NCBI Taxonomy" id="2585771"/>
    <lineage>
        <taxon>Bacteria</taxon>
        <taxon>Pseudomonadati</taxon>
        <taxon>Bacteroidota</taxon>
        <taxon>Flavobacteriia</taxon>
        <taxon>Flavobacteriales</taxon>
        <taxon>Flavobacteriaceae</taxon>
        <taxon>Antarcticibacterium</taxon>
    </lineage>
</organism>
<dbReference type="GO" id="GO:0004017">
    <property type="term" value="F:AMP kinase activity"/>
    <property type="evidence" value="ECO:0007669"/>
    <property type="project" value="UniProtKB-UniRule"/>
</dbReference>
<feature type="binding site" evidence="7">
    <location>
        <position position="324"/>
    </location>
    <ligand>
        <name>AMP</name>
        <dbReference type="ChEBI" id="CHEBI:456215"/>
    </ligand>
</feature>
<dbReference type="KEGG" id="anp:FK178_14425"/>
<dbReference type="NCBIfam" id="NF011100">
    <property type="entry name" value="PRK14527.1"/>
    <property type="match status" value="1"/>
</dbReference>
<dbReference type="PROSITE" id="PS00113">
    <property type="entry name" value="ADENYLATE_KINASE"/>
    <property type="match status" value="1"/>
</dbReference>
<gene>
    <name evidence="7" type="primary">adk</name>
    <name evidence="9" type="ORF">FK178_14425</name>
</gene>
<comment type="similarity">
    <text evidence="7">Belongs to the adenylate kinase family.</text>
</comment>
<dbReference type="InterPro" id="IPR000836">
    <property type="entry name" value="PRTase_dom"/>
</dbReference>
<dbReference type="UniPathway" id="UPA00588">
    <property type="reaction ID" value="UER00649"/>
</dbReference>
<dbReference type="GO" id="GO:0005737">
    <property type="term" value="C:cytoplasm"/>
    <property type="evidence" value="ECO:0007669"/>
    <property type="project" value="UniProtKB-SubCell"/>
</dbReference>
<dbReference type="CDD" id="cd06223">
    <property type="entry name" value="PRTases_typeI"/>
    <property type="match status" value="1"/>
</dbReference>
<keyword evidence="7" id="KW-0067">ATP-binding</keyword>
<name>A0A5B8YPK6_9FLAO</name>
<dbReference type="EC" id="2.7.4.3" evidence="7"/>
<comment type="subcellular location">
    <subcellularLocation>
        <location evidence="7">Cytoplasm</location>
    </subcellularLocation>
</comment>
<feature type="binding site" evidence="7">
    <location>
        <position position="312"/>
    </location>
    <ligand>
        <name>AMP</name>
        <dbReference type="ChEBI" id="CHEBI:456215"/>
    </ligand>
</feature>
<evidence type="ECO:0000259" key="8">
    <source>
        <dbReference type="Pfam" id="PF00156"/>
    </source>
</evidence>
<dbReference type="InterPro" id="IPR005904">
    <property type="entry name" value="Hxn_phspho_trans"/>
</dbReference>
<dbReference type="PRINTS" id="PR00094">
    <property type="entry name" value="ADENYLTKNASE"/>
</dbReference>
<keyword evidence="1 7" id="KW-0808">Transferase</keyword>
<dbReference type="NCBIfam" id="NF011104">
    <property type="entry name" value="PRK14531.1"/>
    <property type="match status" value="1"/>
</dbReference>
<dbReference type="OrthoDB" id="9805030at2"/>
<dbReference type="SUPFAM" id="SSF52540">
    <property type="entry name" value="P-loop containing nucleoside triphosphate hydrolases"/>
    <property type="match status" value="1"/>
</dbReference>
<comment type="pathway">
    <text evidence="7">Purine metabolism; AMP biosynthesis via salvage pathway; AMP from ADP: step 1/1.</text>
</comment>
<dbReference type="NCBIfam" id="NF011105">
    <property type="entry name" value="PRK14532.1"/>
    <property type="match status" value="1"/>
</dbReference>
<keyword evidence="2" id="KW-0479">Metal-binding</keyword>
<evidence type="ECO:0000256" key="5">
    <source>
        <dbReference type="ARBA" id="ARBA00022777"/>
    </source>
</evidence>
<accession>A0A5B8YPK6</accession>
<feature type="binding site" evidence="7">
    <location>
        <begin position="236"/>
        <end position="238"/>
    </location>
    <ligand>
        <name>AMP</name>
        <dbReference type="ChEBI" id="CHEBI:456215"/>
    </ligand>
</feature>
<sequence>MIQLHDLKFEPFISEEKITASIDRMAREINRDFKDKNPVFLGVLNGAFMVASEIIKRFEDNCEVTFVKLGSYEGTSTSGNVETLIGLSHSLEGREVIVIEDIVDTGNTLAAIDRILKSKKVAGYKIATLFFKPEAYKKDYKIDYTGMEIPNDFIVGYGLDYDGLGRNLTQIYKLKQERMTNLVLFGPPGAGKGTQATVLKEKYQLVHISTGDVFRYNIKNATELGRNAKSFMDKGHLVPDDVTISMLEAEVDKNPEAKGFIFDGFPRTAAQAEALADLMSKKNTEVSAMIALEVDDEVLVERLLGRGKTSGRADDADESIIRNRIKVYYEETAILKQYYLKEDKYYGVNGVGSVEEITQRISEVIDNLQGK</sequence>
<feature type="binding site" evidence="7">
    <location>
        <position position="271"/>
    </location>
    <ligand>
        <name>AMP</name>
        <dbReference type="ChEBI" id="CHEBI:456215"/>
    </ligand>
</feature>
<dbReference type="NCBIfam" id="TIGR01203">
    <property type="entry name" value="HGPRTase"/>
    <property type="match status" value="1"/>
</dbReference>
<dbReference type="GO" id="GO:0004422">
    <property type="term" value="F:hypoxanthine phosphoribosyltransferase activity"/>
    <property type="evidence" value="ECO:0007669"/>
    <property type="project" value="InterPro"/>
</dbReference>
<comment type="catalytic activity">
    <reaction evidence="7">
        <text>AMP + ATP = 2 ADP</text>
        <dbReference type="Rhea" id="RHEA:12973"/>
        <dbReference type="ChEBI" id="CHEBI:30616"/>
        <dbReference type="ChEBI" id="CHEBI:456215"/>
        <dbReference type="ChEBI" id="CHEBI:456216"/>
        <dbReference type="EC" id="2.7.4.3"/>
    </reaction>
</comment>
<keyword evidence="3 7" id="KW-0545">Nucleotide biosynthesis</keyword>
<keyword evidence="7" id="KW-0963">Cytoplasm</keyword>
<dbReference type="EMBL" id="CP042476">
    <property type="protein sequence ID" value="QED38837.1"/>
    <property type="molecule type" value="Genomic_DNA"/>
</dbReference>
<dbReference type="Gene3D" id="3.40.50.300">
    <property type="entry name" value="P-loop containing nucleotide triphosphate hydrolases"/>
    <property type="match status" value="1"/>
</dbReference>
<dbReference type="InterPro" id="IPR027417">
    <property type="entry name" value="P-loop_NTPase"/>
</dbReference>
<dbReference type="InterPro" id="IPR033690">
    <property type="entry name" value="Adenylat_kinase_CS"/>
</dbReference>
<evidence type="ECO:0000256" key="4">
    <source>
        <dbReference type="ARBA" id="ARBA00022741"/>
    </source>
</evidence>
<reference evidence="9 10" key="1">
    <citation type="submission" date="2019-08" db="EMBL/GenBank/DDBJ databases">
        <title>Antarcticibacterium arcticum sp. nov., a bacterium isolated from marine sediment of the Canadian Beaufort Sea.</title>
        <authorList>
            <person name="Lee Y.M."/>
            <person name="Baek K."/>
            <person name="Lee D.-H."/>
            <person name="Shin S.C."/>
            <person name="Jin Y.K."/>
            <person name="Park Y."/>
        </authorList>
    </citation>
    <scope>NUCLEOTIDE SEQUENCE [LARGE SCALE GENOMIC DNA]</scope>
    <source>
        <strain evidence="9 10">PAMC 28998</strain>
    </source>
</reference>
<dbReference type="InterPro" id="IPR029057">
    <property type="entry name" value="PRTase-like"/>
</dbReference>
<comment type="caution">
    <text evidence="7">Lacks conserved residue(s) required for the propagation of feature annotation.</text>
</comment>
<feature type="region of interest" description="NMP" evidence="7">
    <location>
        <begin position="209"/>
        <end position="238"/>
    </location>
</feature>
<protein>
    <recommendedName>
        <fullName evidence="7">Adenylate kinase</fullName>
        <shortName evidence="7">AK</shortName>
        <ecNumber evidence="7">2.7.4.3</ecNumber>
    </recommendedName>
    <alternativeName>
        <fullName evidence="7">ATP-AMP transphosphorylase</fullName>
    </alternativeName>
    <alternativeName>
        <fullName evidence="7">ATP:AMP phosphotransferase</fullName>
    </alternativeName>
    <alternativeName>
        <fullName evidence="7">Adenylate monophosphate kinase</fullName>
    </alternativeName>
</protein>
<comment type="function">
    <text evidence="7">Catalyzes the reversible transfer of the terminal phosphate group between ATP and AMP. Plays an important role in cellular energy homeostasis and in adenine nucleotide metabolism.</text>
</comment>
<comment type="domain">
    <text evidence="7">Consists of three domains, a large central CORE domain and two small peripheral domains, NMPbind and LID, which undergo movements during catalysis. The LID domain closes over the site of phosphoryl transfer upon ATP binding. Assembling and dissambling the active center during each catalytic cycle provides an effective means to prevent ATP hydrolysis.</text>
</comment>
<dbReference type="Gene3D" id="3.40.50.2020">
    <property type="match status" value="1"/>
</dbReference>
<feature type="binding site" evidence="7">
    <location>
        <position position="352"/>
    </location>
    <ligand>
        <name>ATP</name>
        <dbReference type="ChEBI" id="CHEBI:30616"/>
    </ligand>
</feature>
<dbReference type="GO" id="GO:0044209">
    <property type="term" value="P:AMP salvage"/>
    <property type="evidence" value="ECO:0007669"/>
    <property type="project" value="UniProtKB-UniRule"/>
</dbReference>
<comment type="subunit">
    <text evidence="7">Monomer.</text>
</comment>
<dbReference type="AlphaFoldDB" id="A0A5B8YPK6"/>
<feature type="domain" description="Phosphoribosyltransferase" evidence="8">
    <location>
        <begin position="17"/>
        <end position="161"/>
    </location>
</feature>
<evidence type="ECO:0000256" key="1">
    <source>
        <dbReference type="ARBA" id="ARBA00022679"/>
    </source>
</evidence>
<dbReference type="CDD" id="cd01428">
    <property type="entry name" value="ADK"/>
    <property type="match status" value="1"/>
</dbReference>
<dbReference type="Proteomes" id="UP000321954">
    <property type="component" value="Chromosome"/>
</dbReference>
<dbReference type="NCBIfam" id="NF001381">
    <property type="entry name" value="PRK00279.1-3"/>
    <property type="match status" value="1"/>
</dbReference>
<dbReference type="SUPFAM" id="SSF53271">
    <property type="entry name" value="PRTase-like"/>
    <property type="match status" value="1"/>
</dbReference>
<dbReference type="GO" id="GO:0046872">
    <property type="term" value="F:metal ion binding"/>
    <property type="evidence" value="ECO:0007669"/>
    <property type="project" value="UniProtKB-KW"/>
</dbReference>
<evidence type="ECO:0000256" key="3">
    <source>
        <dbReference type="ARBA" id="ARBA00022727"/>
    </source>
</evidence>
<keyword evidence="6" id="KW-0460">Magnesium</keyword>
<keyword evidence="10" id="KW-1185">Reference proteome</keyword>
<feature type="binding site" evidence="7">
    <location>
        <position position="210"/>
    </location>
    <ligand>
        <name>AMP</name>
        <dbReference type="ChEBI" id="CHEBI:456215"/>
    </ligand>
</feature>
<dbReference type="Pfam" id="PF00406">
    <property type="entry name" value="ADK"/>
    <property type="match status" value="1"/>
</dbReference>
<evidence type="ECO:0000256" key="7">
    <source>
        <dbReference type="HAMAP-Rule" id="MF_00235"/>
    </source>
</evidence>
<feature type="binding site" evidence="7">
    <location>
        <position position="306"/>
    </location>
    <ligand>
        <name>ATP</name>
        <dbReference type="ChEBI" id="CHEBI:30616"/>
    </ligand>
</feature>
<feature type="binding site" evidence="7">
    <location>
        <position position="215"/>
    </location>
    <ligand>
        <name>AMP</name>
        <dbReference type="ChEBI" id="CHEBI:456215"/>
    </ligand>
</feature>
<evidence type="ECO:0000256" key="6">
    <source>
        <dbReference type="ARBA" id="ARBA00022842"/>
    </source>
</evidence>
<evidence type="ECO:0000313" key="9">
    <source>
        <dbReference type="EMBL" id="QED38837.1"/>
    </source>
</evidence>